<dbReference type="EC" id="2.7.7.65" evidence="4"/>
<dbReference type="InterPro" id="IPR043128">
    <property type="entry name" value="Rev_trsase/Diguanyl_cyclase"/>
</dbReference>
<dbReference type="InterPro" id="IPR000014">
    <property type="entry name" value="PAS"/>
</dbReference>
<dbReference type="Pfam" id="PF13426">
    <property type="entry name" value="PAS_9"/>
    <property type="match status" value="1"/>
</dbReference>
<dbReference type="SUPFAM" id="SSF55785">
    <property type="entry name" value="PYP-like sensor domain (PAS domain)"/>
    <property type="match status" value="2"/>
</dbReference>
<dbReference type="AlphaFoldDB" id="L0RBH0"/>
<dbReference type="Gene3D" id="3.30.450.20">
    <property type="entry name" value="PAS domain"/>
    <property type="match status" value="3"/>
</dbReference>
<keyword evidence="5" id="KW-1185">Reference proteome</keyword>
<feature type="domain" description="GGDEF" evidence="3">
    <location>
        <begin position="618"/>
        <end position="752"/>
    </location>
</feature>
<dbReference type="GO" id="GO:0052621">
    <property type="term" value="F:diguanylate cyclase activity"/>
    <property type="evidence" value="ECO:0007669"/>
    <property type="project" value="UniProtKB-EC"/>
</dbReference>
<dbReference type="SMART" id="SM00091">
    <property type="entry name" value="PAS"/>
    <property type="match status" value="2"/>
</dbReference>
<dbReference type="PATRIC" id="fig|1121451.3.peg.869"/>
<dbReference type="InterPro" id="IPR052163">
    <property type="entry name" value="DGC-Regulatory_Protein"/>
</dbReference>
<organism evidence="4 5">
    <name type="scientific">Maridesulfovibrio hydrothermalis AM13 = DSM 14728</name>
    <dbReference type="NCBI Taxonomy" id="1121451"/>
    <lineage>
        <taxon>Bacteria</taxon>
        <taxon>Pseudomonadati</taxon>
        <taxon>Thermodesulfobacteriota</taxon>
        <taxon>Desulfovibrionia</taxon>
        <taxon>Desulfovibrionales</taxon>
        <taxon>Desulfovibrionaceae</taxon>
        <taxon>Maridesulfovibrio</taxon>
    </lineage>
</organism>
<dbReference type="SMART" id="SM00267">
    <property type="entry name" value="GGDEF"/>
    <property type="match status" value="1"/>
</dbReference>
<dbReference type="EMBL" id="FO203522">
    <property type="protein sequence ID" value="CCO22896.1"/>
    <property type="molecule type" value="Genomic_DNA"/>
</dbReference>
<sequence length="756" mass="85793">MQKGTDNKFILAVCFACLVALLFFATQHFIKLAVKRNEVLFNDNQFDQSRIIADALTREVACLTSTSQVLAHSSLARFFNGTISGGEVESLFGVQIKQHDTIDGYVYFNSSGRIELEAIRSASRKKVIEDAARSFNRGAWFEFSKSSPKPYLTFSHANSKEQLLGLVFPVRVDSRLKGILIQVINLKPLIKLYISPLRSGEHCAGFLISSRGVVIYDHDPEIIGKNIFQGIHNEYPEVLALDRRLVTEDSGQAEYLLPIKRKGKSIRKLISWNAARIGSQKYVVCIAVPAAKITGIITDFKHIYFLTNALVLLALGLGLYTFIRRRAEQKIRENGRRLVLALEGNRDGIWDWNIKTSEVYFSPRLKEMLGFTEEEMTASVEEWKSRVHPGDADKVSETINNHIQGNTPFYESEHRVRCKDGSYKWILDRGKIYSLDEGGKPERMIGTRTDVTEKKRIELEIRKLSLAVESSPSAVVITDTDGMIEYVNRSFEEITKYSSAEAIGKNPSELIKSDSQQADIYEDLWKTISSGKVWRGELVNRTKFGENYWCRLSISPVYNDLGTIINYVGIQEDLTELKKKELALKQLATTDELTGINNRRNFMEMADQEMRRTKRKESSMSVSILDIDHFKRVNDTYGHGFGDFVLKEMAALIQDVIREMDIFGRIGGEEFALILPDTEAEGAFILLERLRGKIENYKFKFHGVSIIVTASFGYTVFDGSYSESLTELMKHADRALYAAKAQGRNRVVFAREPESH</sequence>
<dbReference type="Gene3D" id="3.30.70.270">
    <property type="match status" value="1"/>
</dbReference>
<dbReference type="NCBIfam" id="TIGR00229">
    <property type="entry name" value="sensory_box"/>
    <property type="match status" value="2"/>
</dbReference>
<dbReference type="eggNOG" id="COG3706">
    <property type="taxonomic scope" value="Bacteria"/>
</dbReference>
<gene>
    <name evidence="4" type="ORF">DESAM_20609</name>
</gene>
<feature type="domain" description="PAS" evidence="1">
    <location>
        <begin position="334"/>
        <end position="406"/>
    </location>
</feature>
<keyword evidence="4" id="KW-0808">Transferase</keyword>
<dbReference type="InterPro" id="IPR013655">
    <property type="entry name" value="PAS_fold_3"/>
</dbReference>
<dbReference type="SMART" id="SM00086">
    <property type="entry name" value="PAC"/>
    <property type="match status" value="2"/>
</dbReference>
<dbReference type="RefSeq" id="WP_015335504.1">
    <property type="nucleotide sequence ID" value="NC_020055.1"/>
</dbReference>
<evidence type="ECO:0000259" key="2">
    <source>
        <dbReference type="PROSITE" id="PS50113"/>
    </source>
</evidence>
<dbReference type="STRING" id="1121451.DESAM_20609"/>
<dbReference type="InterPro" id="IPR035965">
    <property type="entry name" value="PAS-like_dom_sf"/>
</dbReference>
<dbReference type="KEGG" id="dhy:DESAM_20609"/>
<dbReference type="NCBIfam" id="TIGR00254">
    <property type="entry name" value="GGDEF"/>
    <property type="match status" value="1"/>
</dbReference>
<dbReference type="PROSITE" id="PS50113">
    <property type="entry name" value="PAC"/>
    <property type="match status" value="2"/>
</dbReference>
<dbReference type="Proteomes" id="UP000010808">
    <property type="component" value="Chromosome"/>
</dbReference>
<dbReference type="OrthoDB" id="23692at2"/>
<dbReference type="PROSITE" id="PS50887">
    <property type="entry name" value="GGDEF"/>
    <property type="match status" value="1"/>
</dbReference>
<name>L0RBH0_9BACT</name>
<dbReference type="CDD" id="cd01949">
    <property type="entry name" value="GGDEF"/>
    <property type="match status" value="1"/>
</dbReference>
<dbReference type="PANTHER" id="PTHR46663">
    <property type="entry name" value="DIGUANYLATE CYCLASE DGCT-RELATED"/>
    <property type="match status" value="1"/>
</dbReference>
<dbReference type="SUPFAM" id="SSF55073">
    <property type="entry name" value="Nucleotide cyclase"/>
    <property type="match status" value="1"/>
</dbReference>
<dbReference type="PANTHER" id="PTHR46663:SF4">
    <property type="entry name" value="DIGUANYLATE CYCLASE DGCT-RELATED"/>
    <property type="match status" value="1"/>
</dbReference>
<feature type="domain" description="PAC" evidence="2">
    <location>
        <begin position="410"/>
        <end position="463"/>
    </location>
</feature>
<evidence type="ECO:0000313" key="4">
    <source>
        <dbReference type="EMBL" id="CCO22896.1"/>
    </source>
</evidence>
<dbReference type="HOGENOM" id="CLU_375858_0_0_7"/>
<dbReference type="Pfam" id="PF08447">
    <property type="entry name" value="PAS_3"/>
    <property type="match status" value="1"/>
</dbReference>
<evidence type="ECO:0000259" key="3">
    <source>
        <dbReference type="PROSITE" id="PS50887"/>
    </source>
</evidence>
<evidence type="ECO:0000259" key="1">
    <source>
        <dbReference type="PROSITE" id="PS50112"/>
    </source>
</evidence>
<dbReference type="CDD" id="cd00130">
    <property type="entry name" value="PAS"/>
    <property type="match status" value="2"/>
</dbReference>
<accession>L0RBH0</accession>
<feature type="domain" description="PAC" evidence="2">
    <location>
        <begin position="532"/>
        <end position="586"/>
    </location>
</feature>
<dbReference type="InterPro" id="IPR000700">
    <property type="entry name" value="PAS-assoc_C"/>
</dbReference>
<dbReference type="PROSITE" id="PS50112">
    <property type="entry name" value="PAS"/>
    <property type="match status" value="2"/>
</dbReference>
<dbReference type="FunFam" id="3.30.70.270:FF:000001">
    <property type="entry name" value="Diguanylate cyclase domain protein"/>
    <property type="match status" value="1"/>
</dbReference>
<reference evidence="4 5" key="1">
    <citation type="submission" date="2012-10" db="EMBL/GenBank/DDBJ databases">
        <authorList>
            <person name="Genoscope - CEA"/>
        </authorList>
    </citation>
    <scope>NUCLEOTIDE SEQUENCE [LARGE SCALE GENOMIC DNA]</scope>
    <source>
        <strain evidence="5">AM13 / DSM 14728</strain>
    </source>
</reference>
<dbReference type="InterPro" id="IPR001610">
    <property type="entry name" value="PAC"/>
</dbReference>
<keyword evidence="4" id="KW-0548">Nucleotidyltransferase</keyword>
<protein>
    <submittedName>
        <fullName evidence="4">Putative Diguanylate cyclase</fullName>
        <ecNumber evidence="4">2.7.7.65</ecNumber>
    </submittedName>
</protein>
<dbReference type="InterPro" id="IPR029787">
    <property type="entry name" value="Nucleotide_cyclase"/>
</dbReference>
<proteinExistence type="predicted"/>
<feature type="domain" description="PAS" evidence="1">
    <location>
        <begin position="460"/>
        <end position="517"/>
    </location>
</feature>
<evidence type="ECO:0000313" key="5">
    <source>
        <dbReference type="Proteomes" id="UP000010808"/>
    </source>
</evidence>
<dbReference type="InterPro" id="IPR000160">
    <property type="entry name" value="GGDEF_dom"/>
</dbReference>
<dbReference type="Pfam" id="PF00990">
    <property type="entry name" value="GGDEF"/>
    <property type="match status" value="1"/>
</dbReference>